<evidence type="ECO:0000313" key="2">
    <source>
        <dbReference type="EMBL" id="WDF81784.1"/>
    </source>
</evidence>
<dbReference type="RefSeq" id="WP_274258773.1">
    <property type="nucleotide sequence ID" value="NZ_CP117884.1"/>
</dbReference>
<evidence type="ECO:0000313" key="3">
    <source>
        <dbReference type="Proteomes" id="UP001220377"/>
    </source>
</evidence>
<keyword evidence="3" id="KW-1185">Reference proteome</keyword>
<dbReference type="Proteomes" id="UP001220377">
    <property type="component" value="Chromosome"/>
</dbReference>
<keyword evidence="1" id="KW-1133">Transmembrane helix</keyword>
<keyword evidence="1" id="KW-0812">Transmembrane</keyword>
<accession>A0ABY7WPS7</accession>
<gene>
    <name evidence="2" type="ORF">PQ472_07575</name>
</gene>
<organism evidence="2 3">
    <name type="scientific">Lacticaseibacillus pabuli</name>
    <dbReference type="NCBI Taxonomy" id="3025672"/>
    <lineage>
        <taxon>Bacteria</taxon>
        <taxon>Bacillati</taxon>
        <taxon>Bacillota</taxon>
        <taxon>Bacilli</taxon>
        <taxon>Lactobacillales</taxon>
        <taxon>Lactobacillaceae</taxon>
        <taxon>Lacticaseibacillus</taxon>
    </lineage>
</organism>
<feature type="transmembrane region" description="Helical" evidence="1">
    <location>
        <begin position="70"/>
        <end position="98"/>
    </location>
</feature>
<keyword evidence="1" id="KW-0472">Membrane</keyword>
<name>A0ABY7WPS7_9LACO</name>
<proteinExistence type="predicted"/>
<feature type="transmembrane region" description="Helical" evidence="1">
    <location>
        <begin position="27"/>
        <end position="49"/>
    </location>
</feature>
<protein>
    <submittedName>
        <fullName evidence="2">Uncharacterized protein</fullName>
    </submittedName>
</protein>
<dbReference type="EMBL" id="CP117884">
    <property type="protein sequence ID" value="WDF81784.1"/>
    <property type="molecule type" value="Genomic_DNA"/>
</dbReference>
<evidence type="ECO:0000256" key="1">
    <source>
        <dbReference type="SAM" id="Phobius"/>
    </source>
</evidence>
<reference evidence="2 3" key="1">
    <citation type="submission" date="2023-02" db="EMBL/GenBank/DDBJ databases">
        <title>Genome sequence of Lacticaseibacillus sp. KACC 23028.</title>
        <authorList>
            <person name="Kim S."/>
            <person name="Heo J."/>
            <person name="Kwon S.-W."/>
        </authorList>
    </citation>
    <scope>NUCLEOTIDE SEQUENCE [LARGE SCALE GENOMIC DNA]</scope>
    <source>
        <strain evidence="2 3">KACC 23028</strain>
    </source>
</reference>
<sequence>MVFIAILLDALAVVAYFIQVGSMSHAFLMFGTVLQVLITVALFVMAFYYRGRRRKRYWMETNRPPMTVGFIVIVVSGVLNALVAILYICNVLGINHLIFSV</sequence>